<gene>
    <name evidence="2" type="ORF">CYJ96_06135</name>
</gene>
<protein>
    <submittedName>
        <fullName evidence="2">DJ-1/PfpI family protein</fullName>
    </submittedName>
</protein>
<proteinExistence type="predicted"/>
<name>A0A2I1RHY8_FAUOS</name>
<evidence type="ECO:0000313" key="3">
    <source>
        <dbReference type="Proteomes" id="UP000234914"/>
    </source>
</evidence>
<evidence type="ECO:0000259" key="1">
    <source>
        <dbReference type="Pfam" id="PF01965"/>
    </source>
</evidence>
<comment type="caution">
    <text evidence="2">The sequence shown here is derived from an EMBL/GenBank/DDBJ whole genome shotgun (WGS) entry which is preliminary data.</text>
</comment>
<dbReference type="AlphaFoldDB" id="A0A2I1RHY8"/>
<reference evidence="2 3" key="1">
    <citation type="submission" date="2017-12" db="EMBL/GenBank/DDBJ databases">
        <title>Phylogenetic diversity of female urinary microbiome.</title>
        <authorList>
            <person name="Thomas-White K."/>
            <person name="Wolfe A.J."/>
        </authorList>
    </citation>
    <scope>NUCLEOTIDE SEQUENCE [LARGE SCALE GENOMIC DNA]</scope>
    <source>
        <strain evidence="2 3">UMB0416</strain>
    </source>
</reference>
<dbReference type="Proteomes" id="UP000234914">
    <property type="component" value="Unassembled WGS sequence"/>
</dbReference>
<dbReference type="InterPro" id="IPR052158">
    <property type="entry name" value="INH-QAR"/>
</dbReference>
<dbReference type="PANTHER" id="PTHR43130">
    <property type="entry name" value="ARAC-FAMILY TRANSCRIPTIONAL REGULATOR"/>
    <property type="match status" value="1"/>
</dbReference>
<dbReference type="CDD" id="cd03139">
    <property type="entry name" value="GATase1_PfpI_2"/>
    <property type="match status" value="1"/>
</dbReference>
<accession>A0A2I1RHY8</accession>
<dbReference type="GO" id="GO:0006355">
    <property type="term" value="P:regulation of DNA-templated transcription"/>
    <property type="evidence" value="ECO:0007669"/>
    <property type="project" value="TreeGrafter"/>
</dbReference>
<feature type="domain" description="DJ-1/PfpI" evidence="1">
    <location>
        <begin position="4"/>
        <end position="164"/>
    </location>
</feature>
<evidence type="ECO:0000313" key="2">
    <source>
        <dbReference type="EMBL" id="PKZ68747.1"/>
    </source>
</evidence>
<dbReference type="Gene3D" id="3.40.50.880">
    <property type="match status" value="1"/>
</dbReference>
<dbReference type="EMBL" id="PKJS01000007">
    <property type="protein sequence ID" value="PKZ68747.1"/>
    <property type="molecule type" value="Genomic_DNA"/>
</dbReference>
<dbReference type="SUPFAM" id="SSF52317">
    <property type="entry name" value="Class I glutamine amidotransferase-like"/>
    <property type="match status" value="1"/>
</dbReference>
<dbReference type="InterPro" id="IPR029062">
    <property type="entry name" value="Class_I_gatase-like"/>
</dbReference>
<organism evidence="2 3">
    <name type="scientific">Faucicola osloensis</name>
    <name type="common">Moraxella osloensis</name>
    <dbReference type="NCBI Taxonomy" id="34062"/>
    <lineage>
        <taxon>Bacteria</taxon>
        <taxon>Pseudomonadati</taxon>
        <taxon>Pseudomonadota</taxon>
        <taxon>Gammaproteobacteria</taxon>
        <taxon>Moraxellales</taxon>
        <taxon>Moraxellaceae</taxon>
        <taxon>Faucicola</taxon>
    </lineage>
</organism>
<dbReference type="InterPro" id="IPR002818">
    <property type="entry name" value="DJ-1/PfpI"/>
</dbReference>
<dbReference type="RefSeq" id="WP_036594505.1">
    <property type="nucleotide sequence ID" value="NZ_JBFTEY010000007.1"/>
</dbReference>
<dbReference type="Pfam" id="PF01965">
    <property type="entry name" value="DJ-1_PfpI"/>
    <property type="match status" value="1"/>
</dbReference>
<dbReference type="PANTHER" id="PTHR43130:SF14">
    <property type="entry name" value="DJ-1_PFPI DOMAIN-CONTAINING PROTEIN"/>
    <property type="match status" value="1"/>
</dbReference>
<sequence length="194" mass="21518">MLTVGICLFDEVEVLDFAGPFEVFSLAENEQGEKLFNVIVISQNNVIKARNGLTVLADYNLTNHPKIDVLVIPGGYGAEQIEIHNTVLLEWIKQQSNQVSILLSICTGVFLLAKIGLLDNLKATTHWMDVAQIQKDYPKIEVVTNQRYVDNGKIITSGGISSGIHASLYTVAKLSKIAMANETAKRMEFDFYLD</sequence>